<dbReference type="OrthoDB" id="8944071at2"/>
<accession>A0A2N3VL52</accession>
<protein>
    <submittedName>
        <fullName evidence="1">Uncharacterized protein</fullName>
    </submittedName>
</protein>
<reference evidence="1 2" key="1">
    <citation type="submission" date="2017-12" db="EMBL/GenBank/DDBJ databases">
        <title>Sequencing the genomes of 1000 Actinobacteria strains.</title>
        <authorList>
            <person name="Klenk H.-P."/>
        </authorList>
    </citation>
    <scope>NUCLEOTIDE SEQUENCE [LARGE SCALE GENOMIC DNA]</scope>
    <source>
        <strain evidence="1 2">DSM 44489</strain>
    </source>
</reference>
<sequence length="95" mass="10282">MNERDEPARVIVGYSHLFPGVVVRADRMADEFDVVFSDGSRTEAAILRDDDGVAALDVVGYATAAGTMQPSRVWPITSIEDAGSEVNIKLGPFLR</sequence>
<dbReference type="Proteomes" id="UP000233766">
    <property type="component" value="Unassembled WGS sequence"/>
</dbReference>
<evidence type="ECO:0000313" key="2">
    <source>
        <dbReference type="Proteomes" id="UP000233766"/>
    </source>
</evidence>
<gene>
    <name evidence="1" type="ORF">ATK86_6840</name>
</gene>
<dbReference type="AlphaFoldDB" id="A0A2N3VL52"/>
<organism evidence="1 2">
    <name type="scientific">Nocardia fluminea</name>
    <dbReference type="NCBI Taxonomy" id="134984"/>
    <lineage>
        <taxon>Bacteria</taxon>
        <taxon>Bacillati</taxon>
        <taxon>Actinomycetota</taxon>
        <taxon>Actinomycetes</taxon>
        <taxon>Mycobacteriales</taxon>
        <taxon>Nocardiaceae</taxon>
        <taxon>Nocardia</taxon>
    </lineage>
</organism>
<comment type="caution">
    <text evidence="1">The sequence shown here is derived from an EMBL/GenBank/DDBJ whole genome shotgun (WGS) entry which is preliminary data.</text>
</comment>
<evidence type="ECO:0000313" key="1">
    <source>
        <dbReference type="EMBL" id="PKV82353.1"/>
    </source>
</evidence>
<name>A0A2N3VL52_9NOCA</name>
<dbReference type="RefSeq" id="WP_101467927.1">
    <property type="nucleotide sequence ID" value="NZ_PJMW01000002.1"/>
</dbReference>
<dbReference type="EMBL" id="PJMW01000002">
    <property type="protein sequence ID" value="PKV82353.1"/>
    <property type="molecule type" value="Genomic_DNA"/>
</dbReference>
<keyword evidence="2" id="KW-1185">Reference proteome</keyword>
<proteinExistence type="predicted"/>